<dbReference type="Proteomes" id="UP001497457">
    <property type="component" value="Chromosome 27b"/>
</dbReference>
<dbReference type="AlphaFoldDB" id="A0ABC9B9V9"/>
<gene>
    <name evidence="6" type="ORF">URODEC1_LOCUS62785</name>
    <name evidence="7" type="ORF">URODEC1_LOCUS69325</name>
</gene>
<feature type="domain" description="SEC63" evidence="5">
    <location>
        <begin position="5"/>
        <end position="207"/>
    </location>
</feature>
<evidence type="ECO:0000259" key="5">
    <source>
        <dbReference type="SMART" id="SM00973"/>
    </source>
</evidence>
<dbReference type="SMART" id="SM00973">
    <property type="entry name" value="Sec63"/>
    <property type="match status" value="1"/>
</dbReference>
<dbReference type="Pfam" id="PF02889">
    <property type="entry name" value="Sec63"/>
    <property type="match status" value="1"/>
</dbReference>
<dbReference type="InterPro" id="IPR004179">
    <property type="entry name" value="Sec63-dom"/>
</dbReference>
<evidence type="ECO:0000256" key="4">
    <source>
        <dbReference type="ARBA" id="ARBA00023136"/>
    </source>
</evidence>
<proteinExistence type="predicted"/>
<dbReference type="Proteomes" id="UP001497457">
    <property type="component" value="Chromosome 25rd"/>
</dbReference>
<protein>
    <recommendedName>
        <fullName evidence="5">SEC63 domain-containing protein</fullName>
    </recommendedName>
</protein>
<organism evidence="6 8">
    <name type="scientific">Urochloa decumbens</name>
    <dbReference type="NCBI Taxonomy" id="240449"/>
    <lineage>
        <taxon>Eukaryota</taxon>
        <taxon>Viridiplantae</taxon>
        <taxon>Streptophyta</taxon>
        <taxon>Embryophyta</taxon>
        <taxon>Tracheophyta</taxon>
        <taxon>Spermatophyta</taxon>
        <taxon>Magnoliopsida</taxon>
        <taxon>Liliopsida</taxon>
        <taxon>Poales</taxon>
        <taxon>Poaceae</taxon>
        <taxon>PACMAD clade</taxon>
        <taxon>Panicoideae</taxon>
        <taxon>Panicodae</taxon>
        <taxon>Paniceae</taxon>
        <taxon>Melinidinae</taxon>
        <taxon>Urochloa</taxon>
    </lineage>
</organism>
<keyword evidence="4" id="KW-0472">Membrane</keyword>
<evidence type="ECO:0000313" key="6">
    <source>
        <dbReference type="EMBL" id="CAL4996200.1"/>
    </source>
</evidence>
<accession>A0ABC9B9V9</accession>
<dbReference type="EMBL" id="OZ075135">
    <property type="protein sequence ID" value="CAL4996200.1"/>
    <property type="molecule type" value="Genomic_DNA"/>
</dbReference>
<dbReference type="PANTHER" id="PTHR24075:SF5">
    <property type="entry name" value="U5 SMALL NUCLEAR RIBONUCLEOPROTEIN 200 KDA HELICASE"/>
    <property type="match status" value="1"/>
</dbReference>
<dbReference type="GO" id="GO:0016020">
    <property type="term" value="C:membrane"/>
    <property type="evidence" value="ECO:0007669"/>
    <property type="project" value="UniProtKB-SubCell"/>
</dbReference>
<dbReference type="FunFam" id="1.10.3380.10:FF:000010">
    <property type="entry name" value="DExH-box ATP-dependent RNA helicase DExH12"/>
    <property type="match status" value="1"/>
</dbReference>
<dbReference type="SUPFAM" id="SSF158702">
    <property type="entry name" value="Sec63 N-terminal domain-like"/>
    <property type="match status" value="1"/>
</dbReference>
<evidence type="ECO:0000256" key="2">
    <source>
        <dbReference type="ARBA" id="ARBA00022692"/>
    </source>
</evidence>
<evidence type="ECO:0000256" key="1">
    <source>
        <dbReference type="ARBA" id="ARBA00004141"/>
    </source>
</evidence>
<dbReference type="PANTHER" id="PTHR24075">
    <property type="entry name" value="SEC63 DOMAIN-CONTAINING"/>
    <property type="match status" value="1"/>
</dbReference>
<dbReference type="EMBL" id="OZ075137">
    <property type="protein sequence ID" value="CAL5009075.1"/>
    <property type="molecule type" value="Genomic_DNA"/>
</dbReference>
<evidence type="ECO:0000256" key="3">
    <source>
        <dbReference type="ARBA" id="ARBA00022989"/>
    </source>
</evidence>
<reference evidence="6" key="1">
    <citation type="submission" date="2024-10" db="EMBL/GenBank/DDBJ databases">
        <authorList>
            <person name="Ryan C."/>
        </authorList>
    </citation>
    <scope>NUCLEOTIDE SEQUENCE [LARGE SCALE GENOMIC DNA]</scope>
</reference>
<keyword evidence="3" id="KW-1133">Transmembrane helix</keyword>
<evidence type="ECO:0000313" key="7">
    <source>
        <dbReference type="EMBL" id="CAL5009075.1"/>
    </source>
</evidence>
<evidence type="ECO:0000313" key="8">
    <source>
        <dbReference type="Proteomes" id="UP001497457"/>
    </source>
</evidence>
<comment type="subcellular location">
    <subcellularLocation>
        <location evidence="1">Membrane</location>
        <topology evidence="1">Multi-pass membrane protein</topology>
    </subcellularLocation>
</comment>
<keyword evidence="2" id="KW-0812">Transmembrane</keyword>
<dbReference type="Gene3D" id="1.10.3380.10">
    <property type="entry name" value="Sec63 N-terminal domain-like domain"/>
    <property type="match status" value="1"/>
</dbReference>
<name>A0ABC9B9V9_9POAL</name>
<sequence>MYLKPLNLRLIASYYVSYTTIERFSSMLTQKTKMKGLLEILASASECAELPDRPGEEVLVERLVHHQRFSIEKPKYGDPHVKANALLQVHFSRHTVVGNLAADQREILLSSHRLLHAIVDVISSIGWLSLALNAMELSRMVTQGMWDCDSVLLQDPHFTKDLVRRCQENEGSPLRVSLILLRWVSMRCRISCSYQTLSCRTSSPMLIWPMRSVRVMI</sequence>
<keyword evidence="8" id="KW-1185">Reference proteome</keyword>